<feature type="region of interest" description="Disordered" evidence="1">
    <location>
        <begin position="1"/>
        <end position="22"/>
    </location>
</feature>
<keyword evidence="3" id="KW-1185">Reference proteome</keyword>
<accession>A0A0B0PI07</accession>
<name>A0A0B0PI07_GOSAR</name>
<evidence type="ECO:0000313" key="2">
    <source>
        <dbReference type="EMBL" id="KHG24542.1"/>
    </source>
</evidence>
<gene>
    <name evidence="2" type="ORF">F383_30784</name>
</gene>
<evidence type="ECO:0000256" key="1">
    <source>
        <dbReference type="SAM" id="MobiDB-lite"/>
    </source>
</evidence>
<organism evidence="2 3">
    <name type="scientific">Gossypium arboreum</name>
    <name type="common">Tree cotton</name>
    <name type="synonym">Gossypium nanking</name>
    <dbReference type="NCBI Taxonomy" id="29729"/>
    <lineage>
        <taxon>Eukaryota</taxon>
        <taxon>Viridiplantae</taxon>
        <taxon>Streptophyta</taxon>
        <taxon>Embryophyta</taxon>
        <taxon>Tracheophyta</taxon>
        <taxon>Spermatophyta</taxon>
        <taxon>Magnoliopsida</taxon>
        <taxon>eudicotyledons</taxon>
        <taxon>Gunneridae</taxon>
        <taxon>Pentapetalae</taxon>
        <taxon>rosids</taxon>
        <taxon>malvids</taxon>
        <taxon>Malvales</taxon>
        <taxon>Malvaceae</taxon>
        <taxon>Malvoideae</taxon>
        <taxon>Gossypium</taxon>
    </lineage>
</organism>
<dbReference type="AlphaFoldDB" id="A0A0B0PI07"/>
<dbReference type="EMBL" id="KN429176">
    <property type="protein sequence ID" value="KHG24542.1"/>
    <property type="molecule type" value="Genomic_DNA"/>
</dbReference>
<evidence type="ECO:0000313" key="3">
    <source>
        <dbReference type="Proteomes" id="UP000032142"/>
    </source>
</evidence>
<protein>
    <submittedName>
        <fullName evidence="2">Uncharacterized protein</fullName>
    </submittedName>
</protein>
<proteinExistence type="predicted"/>
<reference evidence="3" key="1">
    <citation type="submission" date="2014-09" db="EMBL/GenBank/DDBJ databases">
        <authorList>
            <person name="Mudge J."/>
            <person name="Ramaraj T."/>
            <person name="Lindquist I.E."/>
            <person name="Bharti A.K."/>
            <person name="Sundararajan A."/>
            <person name="Cameron C.T."/>
            <person name="Woodward J.E."/>
            <person name="May G.D."/>
            <person name="Brubaker C."/>
            <person name="Broadhvest J."/>
            <person name="Wilkins T.A."/>
        </authorList>
    </citation>
    <scope>NUCLEOTIDE SEQUENCE</scope>
    <source>
        <strain evidence="3">cv. AKA8401</strain>
    </source>
</reference>
<dbReference type="Proteomes" id="UP000032142">
    <property type="component" value="Unassembled WGS sequence"/>
</dbReference>
<sequence>MLPRSTEGSRSARKITEQPLASMSRRKSRCGWIAQTAVVVVEPIETALREMTVSAAYLALHLRTKATLTRARR</sequence>